<comment type="caution">
    <text evidence="3">The sequence shown here is derived from an EMBL/GenBank/DDBJ whole genome shotgun (WGS) entry which is preliminary data.</text>
</comment>
<gene>
    <name evidence="3" type="ORF">Q0590_14810</name>
</gene>
<reference evidence="3" key="1">
    <citation type="submission" date="2023-07" db="EMBL/GenBank/DDBJ databases">
        <title>The genome sequence of Rhodocytophaga aerolata KACC 12507.</title>
        <authorList>
            <person name="Zhang X."/>
        </authorList>
    </citation>
    <scope>NUCLEOTIDE SEQUENCE</scope>
    <source>
        <strain evidence="3">KACC 12507</strain>
    </source>
</reference>
<dbReference type="EMBL" id="JAUKPO010000007">
    <property type="protein sequence ID" value="MDO1447537.1"/>
    <property type="molecule type" value="Genomic_DNA"/>
</dbReference>
<feature type="signal peptide" evidence="1">
    <location>
        <begin position="1"/>
        <end position="22"/>
    </location>
</feature>
<organism evidence="3 4">
    <name type="scientific">Rhodocytophaga aerolata</name>
    <dbReference type="NCBI Taxonomy" id="455078"/>
    <lineage>
        <taxon>Bacteria</taxon>
        <taxon>Pseudomonadati</taxon>
        <taxon>Bacteroidota</taxon>
        <taxon>Cytophagia</taxon>
        <taxon>Cytophagales</taxon>
        <taxon>Rhodocytophagaceae</taxon>
        <taxon>Rhodocytophaga</taxon>
    </lineage>
</organism>
<proteinExistence type="predicted"/>
<dbReference type="PROSITE" id="PS51257">
    <property type="entry name" value="PROKAR_LIPOPROTEIN"/>
    <property type="match status" value="1"/>
</dbReference>
<protein>
    <submittedName>
        <fullName evidence="3">DNA-binding protein</fullName>
    </submittedName>
</protein>
<feature type="chain" id="PRO_5045094572" evidence="1">
    <location>
        <begin position="23"/>
        <end position="161"/>
    </location>
</feature>
<dbReference type="Gene3D" id="3.30.1330.80">
    <property type="entry name" value="Hypothetical protein, similar to alpha- acetolactate decarboxylase, domain 2"/>
    <property type="match status" value="1"/>
</dbReference>
<dbReference type="PANTHER" id="PTHR34988">
    <property type="entry name" value="PROTEIN, PUTATIVE-RELATED"/>
    <property type="match status" value="1"/>
</dbReference>
<evidence type="ECO:0000259" key="2">
    <source>
        <dbReference type="PROSITE" id="PS51742"/>
    </source>
</evidence>
<keyword evidence="1" id="KW-0732">Signal</keyword>
<evidence type="ECO:0000256" key="1">
    <source>
        <dbReference type="SAM" id="SignalP"/>
    </source>
</evidence>
<dbReference type="Proteomes" id="UP001168528">
    <property type="component" value="Unassembled WGS sequence"/>
</dbReference>
<dbReference type="PROSITE" id="PS51742">
    <property type="entry name" value="PPC"/>
    <property type="match status" value="1"/>
</dbReference>
<dbReference type="InterPro" id="IPR005175">
    <property type="entry name" value="PPC_dom"/>
</dbReference>
<dbReference type="Pfam" id="PF03479">
    <property type="entry name" value="PCC"/>
    <property type="match status" value="1"/>
</dbReference>
<feature type="domain" description="PPC" evidence="2">
    <location>
        <begin position="25"/>
        <end position="156"/>
    </location>
</feature>
<dbReference type="PANTHER" id="PTHR34988:SF1">
    <property type="entry name" value="DNA-BINDING PROTEIN"/>
    <property type="match status" value="1"/>
</dbReference>
<accession>A0ABT8R9U4</accession>
<evidence type="ECO:0000313" key="4">
    <source>
        <dbReference type="Proteomes" id="UP001168528"/>
    </source>
</evidence>
<keyword evidence="4" id="KW-1185">Reference proteome</keyword>
<dbReference type="GO" id="GO:0003677">
    <property type="term" value="F:DNA binding"/>
    <property type="evidence" value="ECO:0007669"/>
    <property type="project" value="UniProtKB-KW"/>
</dbReference>
<dbReference type="SUPFAM" id="SSF117856">
    <property type="entry name" value="AF0104/ALDC/Ptd012-like"/>
    <property type="match status" value="1"/>
</dbReference>
<dbReference type="CDD" id="cd11378">
    <property type="entry name" value="DUF296"/>
    <property type="match status" value="1"/>
</dbReference>
<sequence>MQKILISIALFILTACSMTTPAFQPSTMQTYALRLHPGQDLKLELQKFTEAHAIKAACILTCVGSLQQSTLRLANQSEYKVYPQKMEIVSLVGILSTEGSHLHVSLADSTGVTIGGHLVEGSQIYTTAEIIIGIMPDYRFAREHDTVSGYKELKIYPSAKE</sequence>
<keyword evidence="3" id="KW-0238">DNA-binding</keyword>
<name>A0ABT8R9U4_9BACT</name>
<dbReference type="RefSeq" id="WP_302038341.1">
    <property type="nucleotide sequence ID" value="NZ_JAUKPO010000007.1"/>
</dbReference>
<evidence type="ECO:0000313" key="3">
    <source>
        <dbReference type="EMBL" id="MDO1447537.1"/>
    </source>
</evidence>